<dbReference type="Gene3D" id="1.25.40.10">
    <property type="entry name" value="Tetratricopeptide repeat domain"/>
    <property type="match status" value="1"/>
</dbReference>
<dbReference type="InParanoid" id="D8LYK3"/>
<dbReference type="SMART" id="SM00248">
    <property type="entry name" value="ANK"/>
    <property type="match status" value="1"/>
</dbReference>
<keyword evidence="2 3" id="KW-0040">ANK repeat</keyword>
<name>D8LYK3_BLAHO</name>
<dbReference type="RefSeq" id="XP_012894706.1">
    <property type="nucleotide sequence ID" value="XM_013039252.1"/>
</dbReference>
<evidence type="ECO:0000256" key="3">
    <source>
        <dbReference type="PROSITE-ProRule" id="PRU00023"/>
    </source>
</evidence>
<evidence type="ECO:0000256" key="4">
    <source>
        <dbReference type="SAM" id="MobiDB-lite"/>
    </source>
</evidence>
<dbReference type="PROSITE" id="PS50297">
    <property type="entry name" value="ANK_REP_REGION"/>
    <property type="match status" value="1"/>
</dbReference>
<dbReference type="OrthoDB" id="10249694at2759"/>
<feature type="region of interest" description="Disordered" evidence="4">
    <location>
        <begin position="109"/>
        <end position="131"/>
    </location>
</feature>
<protein>
    <submittedName>
        <fullName evidence="5">Uncharacterized protein</fullName>
    </submittedName>
</protein>
<feature type="repeat" description="ANK" evidence="3">
    <location>
        <begin position="177"/>
        <end position="209"/>
    </location>
</feature>
<dbReference type="PROSITE" id="PS50088">
    <property type="entry name" value="ANK_REPEAT"/>
    <property type="match status" value="1"/>
</dbReference>
<dbReference type="Pfam" id="PF12796">
    <property type="entry name" value="Ank_2"/>
    <property type="match status" value="1"/>
</dbReference>
<proteinExistence type="predicted"/>
<dbReference type="GeneID" id="24922285"/>
<dbReference type="InterPro" id="IPR011990">
    <property type="entry name" value="TPR-like_helical_dom_sf"/>
</dbReference>
<dbReference type="EMBL" id="FN668639">
    <property type="protein sequence ID" value="CBK20658.2"/>
    <property type="molecule type" value="Genomic_DNA"/>
</dbReference>
<dbReference type="AlphaFoldDB" id="D8LYK3"/>
<keyword evidence="1" id="KW-0677">Repeat</keyword>
<dbReference type="SUPFAM" id="SSF48403">
    <property type="entry name" value="Ankyrin repeat"/>
    <property type="match status" value="1"/>
</dbReference>
<reference evidence="5" key="1">
    <citation type="submission" date="2010-02" db="EMBL/GenBank/DDBJ databases">
        <title>Sequencing and annotation of the Blastocystis hominis genome.</title>
        <authorList>
            <person name="Wincker P."/>
        </authorList>
    </citation>
    <scope>NUCLEOTIDE SEQUENCE</scope>
    <source>
        <strain evidence="5">Singapore isolate B</strain>
    </source>
</reference>
<dbReference type="Proteomes" id="UP000008312">
    <property type="component" value="Unassembled WGS sequence"/>
</dbReference>
<dbReference type="PANTHER" id="PTHR24171:SF8">
    <property type="entry name" value="BRCA1-ASSOCIATED RING DOMAIN PROTEIN 1"/>
    <property type="match status" value="1"/>
</dbReference>
<evidence type="ECO:0000313" key="5">
    <source>
        <dbReference type="EMBL" id="CBK20658.2"/>
    </source>
</evidence>
<sequence length="266" mass="30449">MQDIRENLRKASKQVSEKCFEEAVQTLEQVVIDSKNQEYVGGKFCAYKHLGDLYCKMGRNEDSIRCFREADGCLLTSYLNEPLIREAAENVWTSLCSLTENDPSMKEEYTKAKKKIDSLTQKPQEPPSNDYDTIISSQERSFETYDSFFRACKKNSMRQVIRYIHQGLDLNFVNPQTKYTALHQACWYGHTDIVMLLLQHGADPSIKNAYGETARDSALLSKKEKVVEILDRVEKEGVAWIAPCKECSKNALVVCCNNQRNSLSLE</sequence>
<dbReference type="GO" id="GO:0085020">
    <property type="term" value="P:protein K6-linked ubiquitination"/>
    <property type="evidence" value="ECO:0007669"/>
    <property type="project" value="TreeGrafter"/>
</dbReference>
<gene>
    <name evidence="5" type="ORF">GSBLH_T00006160001</name>
</gene>
<organism evidence="5">
    <name type="scientific">Blastocystis hominis</name>
    <dbReference type="NCBI Taxonomy" id="12968"/>
    <lineage>
        <taxon>Eukaryota</taxon>
        <taxon>Sar</taxon>
        <taxon>Stramenopiles</taxon>
        <taxon>Bigyra</taxon>
        <taxon>Opalozoa</taxon>
        <taxon>Opalinata</taxon>
        <taxon>Blastocystidae</taxon>
        <taxon>Blastocystis</taxon>
    </lineage>
</organism>
<dbReference type="PANTHER" id="PTHR24171">
    <property type="entry name" value="ANKYRIN REPEAT DOMAIN-CONTAINING PROTEIN 39-RELATED"/>
    <property type="match status" value="1"/>
</dbReference>
<dbReference type="Gene3D" id="1.25.40.20">
    <property type="entry name" value="Ankyrin repeat-containing domain"/>
    <property type="match status" value="1"/>
</dbReference>
<evidence type="ECO:0000256" key="1">
    <source>
        <dbReference type="ARBA" id="ARBA00022737"/>
    </source>
</evidence>
<dbReference type="GO" id="GO:0004842">
    <property type="term" value="F:ubiquitin-protein transferase activity"/>
    <property type="evidence" value="ECO:0007669"/>
    <property type="project" value="TreeGrafter"/>
</dbReference>
<dbReference type="InterPro" id="IPR002110">
    <property type="entry name" value="Ankyrin_rpt"/>
</dbReference>
<accession>D8LYK3</accession>
<evidence type="ECO:0000313" key="6">
    <source>
        <dbReference type="Proteomes" id="UP000008312"/>
    </source>
</evidence>
<evidence type="ECO:0000256" key="2">
    <source>
        <dbReference type="ARBA" id="ARBA00023043"/>
    </source>
</evidence>
<dbReference type="InterPro" id="IPR036770">
    <property type="entry name" value="Ankyrin_rpt-contain_sf"/>
</dbReference>
<keyword evidence="6" id="KW-1185">Reference proteome</keyword>